<keyword evidence="2" id="KW-0732">Signal</keyword>
<organism evidence="3 4">
    <name type="scientific">Mycolicibacterium crocinum</name>
    <dbReference type="NCBI Taxonomy" id="388459"/>
    <lineage>
        <taxon>Bacteria</taxon>
        <taxon>Bacillati</taxon>
        <taxon>Actinomycetota</taxon>
        <taxon>Actinomycetes</taxon>
        <taxon>Mycobacteriales</taxon>
        <taxon>Mycobacteriaceae</taxon>
        <taxon>Mycolicibacterium</taxon>
    </lineage>
</organism>
<reference evidence="3" key="1">
    <citation type="submission" date="2022-08" db="EMBL/GenBank/DDBJ databases">
        <title>Whole genome sequencing of non-tuberculosis mycobacteria type-strains.</title>
        <authorList>
            <person name="Igarashi Y."/>
            <person name="Osugi A."/>
            <person name="Mitarai S."/>
        </authorList>
    </citation>
    <scope>NUCLEOTIDE SEQUENCE</scope>
    <source>
        <strain evidence="3">JCM 16369</strain>
    </source>
</reference>
<proteinExistence type="predicted"/>
<dbReference type="Proteomes" id="UP001055337">
    <property type="component" value="Chromosome"/>
</dbReference>
<feature type="region of interest" description="Disordered" evidence="1">
    <location>
        <begin position="216"/>
        <end position="260"/>
    </location>
</feature>
<evidence type="ECO:0000256" key="2">
    <source>
        <dbReference type="SAM" id="SignalP"/>
    </source>
</evidence>
<gene>
    <name evidence="3" type="ORF">MI149_07590</name>
</gene>
<feature type="signal peptide" evidence="2">
    <location>
        <begin position="1"/>
        <end position="20"/>
    </location>
</feature>
<name>A0ABY3TQJ8_9MYCO</name>
<evidence type="ECO:0000313" key="3">
    <source>
        <dbReference type="EMBL" id="ULN42942.1"/>
    </source>
</evidence>
<dbReference type="EMBL" id="CP092362">
    <property type="protein sequence ID" value="ULN42942.1"/>
    <property type="molecule type" value="Genomic_DNA"/>
</dbReference>
<evidence type="ECO:0008006" key="5">
    <source>
        <dbReference type="Google" id="ProtNLM"/>
    </source>
</evidence>
<accession>A0ABY3TQJ8</accession>
<evidence type="ECO:0000313" key="4">
    <source>
        <dbReference type="Proteomes" id="UP001055337"/>
    </source>
</evidence>
<feature type="compositionally biased region" description="Polar residues" evidence="1">
    <location>
        <begin position="224"/>
        <end position="238"/>
    </location>
</feature>
<sequence length="260" mass="26462">MTTIGALALTPIALAPPALHAPGVTATRISTQAVHLTDAWSDLFNGTVGSVVELGGLFVGANSTFPLPNPIFIAPVIAQLVLNPLIYGVQLVTGQGGAIPGEIAQHLSNVASFASLLVSEIPPVIVKQIQTPFVAARDAIEFVANASNKLTALVEAPALFLNAALNSQYGLIGVNGPIAVPIILRNLLASAISTPLPTITLPFKKPAAALTPKLTAAVSDPADTASSARSKTKAPSANSKRKATTAKSGTKPAGARHGTR</sequence>
<protein>
    <recommendedName>
        <fullName evidence="5">PE-PPE domain-containing protein</fullName>
    </recommendedName>
</protein>
<keyword evidence="4" id="KW-1185">Reference proteome</keyword>
<dbReference type="RefSeq" id="WP_240179280.1">
    <property type="nucleotide sequence ID" value="NZ_CP092362.2"/>
</dbReference>
<feature type="chain" id="PRO_5046603714" description="PE-PPE domain-containing protein" evidence="2">
    <location>
        <begin position="21"/>
        <end position="260"/>
    </location>
</feature>
<evidence type="ECO:0000256" key="1">
    <source>
        <dbReference type="SAM" id="MobiDB-lite"/>
    </source>
</evidence>